<accession>A0AC61QJ16</accession>
<comment type="caution">
    <text evidence="1">The sequence shown here is derived from an EMBL/GenBank/DDBJ whole genome shotgun (WGS) entry which is preliminary data.</text>
</comment>
<evidence type="ECO:0000313" key="2">
    <source>
        <dbReference type="Proteomes" id="UP000294588"/>
    </source>
</evidence>
<dbReference type="EMBL" id="SMOG01000012">
    <property type="protein sequence ID" value="TDF72930.1"/>
    <property type="molecule type" value="Genomic_DNA"/>
</dbReference>
<organism evidence="1 2">
    <name type="scientific">Candidatus Syntrophosphaera thermopropionivorans</name>
    <dbReference type="NCBI Taxonomy" id="2593015"/>
    <lineage>
        <taxon>Bacteria</taxon>
        <taxon>Pseudomonadati</taxon>
        <taxon>Candidatus Cloacimonadota</taxon>
        <taxon>Candidatus Cloacimonadia</taxon>
        <taxon>Candidatus Cloacimonadales</taxon>
        <taxon>Candidatus Cloacimonadaceae</taxon>
        <taxon>Candidatus Syntrophosphaera</taxon>
    </lineage>
</organism>
<protein>
    <submittedName>
        <fullName evidence="1">Uncharacterized protein</fullName>
    </submittedName>
</protein>
<name>A0AC61QJ16_9BACT</name>
<sequence length="146" mass="15772">MRLLPLPFLRLGLSNIIVMYLILKGKPLQAVLVNVTKSLVGGAVTFTLMTPATLLSLGGGLFAIFAMWLACVSNLGFTEIGISICGAIAHNIMQLFLVKTIVLPGTRVFVLTPLLLFLGLFTGIITAWLLLLAEARFKIIKTDSNE</sequence>
<keyword evidence="2" id="KW-1185">Reference proteome</keyword>
<evidence type="ECO:0000313" key="1">
    <source>
        <dbReference type="EMBL" id="TDF72930.1"/>
    </source>
</evidence>
<proteinExistence type="predicted"/>
<dbReference type="Proteomes" id="UP000294588">
    <property type="component" value="Unassembled WGS sequence"/>
</dbReference>
<gene>
    <name evidence="1" type="ORF">E0946_04630</name>
</gene>
<reference evidence="1" key="1">
    <citation type="submission" date="2019-03" db="EMBL/GenBank/DDBJ databases">
        <title>Candidatus Syntrophosphaera thermopropionivorans: a novel player in syntrophic propionate oxidation during anaerobic digestion.</title>
        <authorList>
            <person name="Dyksma S."/>
        </authorList>
    </citation>
    <scope>NUCLEOTIDE SEQUENCE</scope>
    <source>
        <strain evidence="1">W5</strain>
    </source>
</reference>